<protein>
    <submittedName>
        <fullName evidence="1">Uncharacterized protein</fullName>
    </submittedName>
</protein>
<sequence length="71" mass="7991">MAFMALLKPKPMLSVESTTRTLAQQASSAYCTRCCLQPNGFESAISSKMTNNLMERKIPTYLVLPYLEQEN</sequence>
<proteinExistence type="predicted"/>
<comment type="caution">
    <text evidence="1">The sequence shown here is derived from an EMBL/GenBank/DDBJ whole genome shotgun (WGS) entry which is preliminary data.</text>
</comment>
<organism evidence="1 2">
    <name type="scientific">Choristoneura fumiferana</name>
    <name type="common">Spruce budworm moth</name>
    <name type="synonym">Archips fumiferana</name>
    <dbReference type="NCBI Taxonomy" id="7141"/>
    <lineage>
        <taxon>Eukaryota</taxon>
        <taxon>Metazoa</taxon>
        <taxon>Ecdysozoa</taxon>
        <taxon>Arthropoda</taxon>
        <taxon>Hexapoda</taxon>
        <taxon>Insecta</taxon>
        <taxon>Pterygota</taxon>
        <taxon>Neoptera</taxon>
        <taxon>Endopterygota</taxon>
        <taxon>Lepidoptera</taxon>
        <taxon>Glossata</taxon>
        <taxon>Ditrysia</taxon>
        <taxon>Tortricoidea</taxon>
        <taxon>Tortricidae</taxon>
        <taxon>Tortricinae</taxon>
        <taxon>Choristoneura</taxon>
    </lineage>
</organism>
<keyword evidence="2" id="KW-1185">Reference proteome</keyword>
<name>A0ACC0JEG7_CHOFU</name>
<reference evidence="1 2" key="1">
    <citation type="journal article" date="2022" name="Genome Biol. Evol.">
        <title>The Spruce Budworm Genome: Reconstructing the Evolutionary History of Antifreeze Proteins.</title>
        <authorList>
            <person name="Beliveau C."/>
            <person name="Gagne P."/>
            <person name="Picq S."/>
            <person name="Vernygora O."/>
            <person name="Keeling C.I."/>
            <person name="Pinkney K."/>
            <person name="Doucet D."/>
            <person name="Wen F."/>
            <person name="Johnston J.S."/>
            <person name="Maaroufi H."/>
            <person name="Boyle B."/>
            <person name="Laroche J."/>
            <person name="Dewar K."/>
            <person name="Juretic N."/>
            <person name="Blackburn G."/>
            <person name="Nisole A."/>
            <person name="Brunet B."/>
            <person name="Brandao M."/>
            <person name="Lumley L."/>
            <person name="Duan J."/>
            <person name="Quan G."/>
            <person name="Lucarotti C.J."/>
            <person name="Roe A.D."/>
            <person name="Sperling F.A.H."/>
            <person name="Levesque R.C."/>
            <person name="Cusson M."/>
        </authorList>
    </citation>
    <scope>NUCLEOTIDE SEQUENCE [LARGE SCALE GENOMIC DNA]</scope>
    <source>
        <strain evidence="1">Glfc:IPQL:Cfum</strain>
    </source>
</reference>
<dbReference type="EMBL" id="CM046110">
    <property type="protein sequence ID" value="KAI8422541.1"/>
    <property type="molecule type" value="Genomic_DNA"/>
</dbReference>
<evidence type="ECO:0000313" key="1">
    <source>
        <dbReference type="EMBL" id="KAI8422541.1"/>
    </source>
</evidence>
<accession>A0ACC0JEG7</accession>
<gene>
    <name evidence="1" type="ORF">MSG28_006345</name>
</gene>
<dbReference type="Proteomes" id="UP001064048">
    <property type="component" value="Chromosome 10"/>
</dbReference>
<evidence type="ECO:0000313" key="2">
    <source>
        <dbReference type="Proteomes" id="UP001064048"/>
    </source>
</evidence>